<dbReference type="SUPFAM" id="SSF47598">
    <property type="entry name" value="Ribbon-helix-helix"/>
    <property type="match status" value="1"/>
</dbReference>
<organism evidence="2 3">
    <name type="scientific">Microbacterium bandirmense</name>
    <dbReference type="NCBI Taxonomy" id="3122050"/>
    <lineage>
        <taxon>Bacteria</taxon>
        <taxon>Bacillati</taxon>
        <taxon>Actinomycetota</taxon>
        <taxon>Actinomycetes</taxon>
        <taxon>Micrococcales</taxon>
        <taxon>Microbacteriaceae</taxon>
        <taxon>Microbacterium</taxon>
    </lineage>
</organism>
<sequence length="68" mass="7672">MAMTVRLPEELDAKLEAIARSRHMSKHAVLIEAAERFASTEAKTARVLTLADEITERYADVMKRLEDA</sequence>
<evidence type="ECO:0000313" key="3">
    <source>
        <dbReference type="Proteomes" id="UP001371224"/>
    </source>
</evidence>
<proteinExistence type="predicted"/>
<keyword evidence="3" id="KW-1185">Reference proteome</keyword>
<dbReference type="EMBL" id="JBBDGM010000011">
    <property type="protein sequence ID" value="MEJ1089204.1"/>
    <property type="molecule type" value="Genomic_DNA"/>
</dbReference>
<dbReference type="InterPro" id="IPR010985">
    <property type="entry name" value="Ribbon_hlx_hlx"/>
</dbReference>
<reference evidence="2 3" key="1">
    <citation type="submission" date="2024-02" db="EMBL/GenBank/DDBJ databases">
        <authorList>
            <person name="Saticioglu I.B."/>
        </authorList>
    </citation>
    <scope>NUCLEOTIDE SEQUENCE [LARGE SCALE GENOMIC DNA]</scope>
    <source>
        <strain evidence="2 3">Mu-80</strain>
    </source>
</reference>
<feature type="domain" description="Ribbon-helix-helix protein CopG" evidence="1">
    <location>
        <begin position="4"/>
        <end position="36"/>
    </location>
</feature>
<dbReference type="InterPro" id="IPR002145">
    <property type="entry name" value="CopG"/>
</dbReference>
<gene>
    <name evidence="2" type="ORF">WDU99_12855</name>
</gene>
<dbReference type="Proteomes" id="UP001371224">
    <property type="component" value="Unassembled WGS sequence"/>
</dbReference>
<protein>
    <submittedName>
        <fullName evidence="2">Ribbon-helix-helix protein, CopG family</fullName>
    </submittedName>
</protein>
<evidence type="ECO:0000259" key="1">
    <source>
        <dbReference type="Pfam" id="PF01402"/>
    </source>
</evidence>
<dbReference type="Pfam" id="PF01402">
    <property type="entry name" value="RHH_1"/>
    <property type="match status" value="1"/>
</dbReference>
<comment type="caution">
    <text evidence="2">The sequence shown here is derived from an EMBL/GenBank/DDBJ whole genome shotgun (WGS) entry which is preliminary data.</text>
</comment>
<evidence type="ECO:0000313" key="2">
    <source>
        <dbReference type="EMBL" id="MEJ1089204.1"/>
    </source>
</evidence>
<name>A0ABU8LD05_9MICO</name>
<accession>A0ABU8LD05</accession>
<dbReference type="RefSeq" id="WP_337332854.1">
    <property type="nucleotide sequence ID" value="NZ_JBBDGM010000011.1"/>
</dbReference>